<evidence type="ECO:0000256" key="8">
    <source>
        <dbReference type="ARBA" id="ARBA00023288"/>
    </source>
</evidence>
<dbReference type="InterPro" id="IPR006738">
    <property type="entry name" value="Motilin_ghrelin"/>
</dbReference>
<evidence type="ECO:0000256" key="5">
    <source>
        <dbReference type="ARBA" id="ARBA00022702"/>
    </source>
</evidence>
<feature type="non-terminal residue" evidence="17">
    <location>
        <position position="116"/>
    </location>
</feature>
<comment type="function">
    <text evidence="9">Ghrelin is the ligand for growth hormone secretagogue receptor type 1 (GHSR). Induces the release of growth hormone from the pituitary. Has an appetite-stimulating effect, induces adiposity and stimulates gastric acid secretion. Involved in growth regulation.</text>
</comment>
<dbReference type="GO" id="GO:0001696">
    <property type="term" value="P:gastric acid secretion"/>
    <property type="evidence" value="ECO:0007669"/>
    <property type="project" value="TreeGrafter"/>
</dbReference>
<protein>
    <recommendedName>
        <fullName evidence="3">Appetite-regulating hormone</fullName>
    </recommendedName>
    <alternativeName>
        <fullName evidence="10">Growth hormone secretagogue</fullName>
    </alternativeName>
    <alternativeName>
        <fullName evidence="11">Growth hormone-releasing peptide</fullName>
    </alternativeName>
    <alternativeName>
        <fullName evidence="12">Motilin-related peptide</fullName>
    </alternativeName>
</protein>
<keyword evidence="6 14" id="KW-0732">Signal</keyword>
<keyword evidence="18" id="KW-1185">Reference proteome</keyword>
<evidence type="ECO:0000256" key="4">
    <source>
        <dbReference type="ARBA" id="ARBA00022525"/>
    </source>
</evidence>
<dbReference type="GO" id="GO:0016608">
    <property type="term" value="F:growth hormone-releasing hormone activity"/>
    <property type="evidence" value="ECO:0007669"/>
    <property type="project" value="InterPro"/>
</dbReference>
<feature type="non-terminal residue" evidence="17">
    <location>
        <position position="1"/>
    </location>
</feature>
<feature type="domain" description="Motilin/ghrelin-associated peptide" evidence="15">
    <location>
        <begin position="56"/>
        <end position="110"/>
    </location>
</feature>
<dbReference type="EMBL" id="VXAB01006160">
    <property type="protein sequence ID" value="NXJ09210.1"/>
    <property type="molecule type" value="Genomic_DNA"/>
</dbReference>
<feature type="domain" description="Motilin/ghrelin" evidence="16">
    <location>
        <begin position="24"/>
        <end position="51"/>
    </location>
</feature>
<sequence>MFLRVTLLGILLLSVFGTETALAGSSFLSPAYKNLQQQKDTRKTTARLHPRGTESFWDTDGTEGDGDSNSVDIEFNVPFEIGVKITEREYQEYGQALEKMLQDILEENDKGIFNQV</sequence>
<evidence type="ECO:0000256" key="9">
    <source>
        <dbReference type="ARBA" id="ARBA00025531"/>
    </source>
</evidence>
<dbReference type="GO" id="GO:0005615">
    <property type="term" value="C:extracellular space"/>
    <property type="evidence" value="ECO:0007669"/>
    <property type="project" value="TreeGrafter"/>
</dbReference>
<evidence type="ECO:0000256" key="10">
    <source>
        <dbReference type="ARBA" id="ARBA00030480"/>
    </source>
</evidence>
<evidence type="ECO:0000256" key="6">
    <source>
        <dbReference type="ARBA" id="ARBA00022729"/>
    </source>
</evidence>
<evidence type="ECO:0000259" key="15">
    <source>
        <dbReference type="Pfam" id="PF04643"/>
    </source>
</evidence>
<comment type="caution">
    <text evidence="17">The sequence shown here is derived from an EMBL/GenBank/DDBJ whole genome shotgun (WGS) entry which is preliminary data.</text>
</comment>
<reference evidence="17 18" key="1">
    <citation type="submission" date="2019-09" db="EMBL/GenBank/DDBJ databases">
        <title>Bird 10,000 Genomes (B10K) Project - Family phase.</title>
        <authorList>
            <person name="Zhang G."/>
        </authorList>
    </citation>
    <scope>NUCLEOTIDE SEQUENCE [LARGE SCALE GENOMIC DNA]</scope>
    <source>
        <strain evidence="17">B10K-DU-001-53</strain>
        <tissue evidence="17">Muscle</tissue>
    </source>
</reference>
<evidence type="ECO:0000256" key="2">
    <source>
        <dbReference type="ARBA" id="ARBA00006473"/>
    </source>
</evidence>
<dbReference type="Pfam" id="PF04644">
    <property type="entry name" value="Motilin_ghrelin"/>
    <property type="match status" value="1"/>
</dbReference>
<dbReference type="PANTHER" id="PTHR14122:SF1">
    <property type="entry name" value="APPETITE-REGULATING HORMONE"/>
    <property type="match status" value="1"/>
</dbReference>
<evidence type="ECO:0000256" key="14">
    <source>
        <dbReference type="SAM" id="SignalP"/>
    </source>
</evidence>
<evidence type="ECO:0000256" key="7">
    <source>
        <dbReference type="ARBA" id="ARBA00022815"/>
    </source>
</evidence>
<organism evidence="17 18">
    <name type="scientific">Odontophorus gujanensis</name>
    <name type="common">marbled wood quail</name>
    <dbReference type="NCBI Taxonomy" id="886794"/>
    <lineage>
        <taxon>Eukaryota</taxon>
        <taxon>Metazoa</taxon>
        <taxon>Chordata</taxon>
        <taxon>Craniata</taxon>
        <taxon>Vertebrata</taxon>
        <taxon>Euteleostomi</taxon>
        <taxon>Archelosauria</taxon>
        <taxon>Archosauria</taxon>
        <taxon>Dinosauria</taxon>
        <taxon>Saurischia</taxon>
        <taxon>Theropoda</taxon>
        <taxon>Coelurosauria</taxon>
        <taxon>Aves</taxon>
        <taxon>Neognathae</taxon>
        <taxon>Galloanserae</taxon>
        <taxon>Galliformes</taxon>
        <taxon>Odontophoridae</taxon>
        <taxon>Odontophorus</taxon>
    </lineage>
</organism>
<comment type="subcellular location">
    <subcellularLocation>
        <location evidence="1">Secreted</location>
    </subcellularLocation>
</comment>
<gene>
    <name evidence="17" type="primary">Ghrl</name>
    <name evidence="17" type="ORF">ODOGUJ_R04971</name>
</gene>
<dbReference type="GO" id="GO:0031768">
    <property type="term" value="F:ghrelin receptor binding"/>
    <property type="evidence" value="ECO:0007669"/>
    <property type="project" value="TreeGrafter"/>
</dbReference>
<dbReference type="OrthoDB" id="9896247at2759"/>
<feature type="chain" id="PRO_5029644337" description="Appetite-regulating hormone" evidence="14">
    <location>
        <begin position="18"/>
        <end position="116"/>
    </location>
</feature>
<accession>A0A7K9YJC6</accession>
<evidence type="ECO:0000256" key="12">
    <source>
        <dbReference type="ARBA" id="ARBA00031102"/>
    </source>
</evidence>
<proteinExistence type="inferred from homology"/>
<evidence type="ECO:0000256" key="3">
    <source>
        <dbReference type="ARBA" id="ARBA00021118"/>
    </source>
</evidence>
<keyword evidence="8" id="KW-0449">Lipoprotein</keyword>
<evidence type="ECO:0000313" key="17">
    <source>
        <dbReference type="EMBL" id="NXJ09210.1"/>
    </source>
</evidence>
<dbReference type="PANTHER" id="PTHR14122">
    <property type="entry name" value="GHRELIN PRECURSOR"/>
    <property type="match status" value="1"/>
</dbReference>
<dbReference type="Pfam" id="PF04643">
    <property type="entry name" value="Motilin_assoc"/>
    <property type="match status" value="1"/>
</dbReference>
<dbReference type="AlphaFoldDB" id="A0A7K9YJC6"/>
<evidence type="ECO:0000256" key="13">
    <source>
        <dbReference type="SAM" id="MobiDB-lite"/>
    </source>
</evidence>
<name>A0A7K9YJC6_9GALL</name>
<keyword evidence="4" id="KW-0964">Secreted</keyword>
<dbReference type="PRINTS" id="PR01624">
    <property type="entry name" value="GHRELIN"/>
</dbReference>
<comment type="similarity">
    <text evidence="2">Belongs to the motilin family.</text>
</comment>
<dbReference type="Proteomes" id="UP000522663">
    <property type="component" value="Unassembled WGS sequence"/>
</dbReference>
<evidence type="ECO:0000313" key="18">
    <source>
        <dbReference type="Proteomes" id="UP000522663"/>
    </source>
</evidence>
<dbReference type="GO" id="GO:0050728">
    <property type="term" value="P:negative regulation of inflammatory response"/>
    <property type="evidence" value="ECO:0007669"/>
    <property type="project" value="TreeGrafter"/>
</dbReference>
<evidence type="ECO:0000256" key="1">
    <source>
        <dbReference type="ARBA" id="ARBA00004613"/>
    </source>
</evidence>
<dbReference type="GO" id="GO:0032095">
    <property type="term" value="P:regulation of response to food"/>
    <property type="evidence" value="ECO:0007669"/>
    <property type="project" value="TreeGrafter"/>
</dbReference>
<dbReference type="InterPro" id="IPR006737">
    <property type="entry name" value="Motilin_assoc"/>
</dbReference>
<evidence type="ECO:0000256" key="11">
    <source>
        <dbReference type="ARBA" id="ARBA00030507"/>
    </source>
</evidence>
<keyword evidence="5" id="KW-0372">Hormone</keyword>
<evidence type="ECO:0000259" key="16">
    <source>
        <dbReference type="Pfam" id="PF04644"/>
    </source>
</evidence>
<keyword evidence="7" id="KW-0027">Amidation</keyword>
<feature type="region of interest" description="Disordered" evidence="13">
    <location>
        <begin position="38"/>
        <end position="71"/>
    </location>
</feature>
<dbReference type="GO" id="GO:0060124">
    <property type="term" value="P:positive regulation of growth hormone secretion"/>
    <property type="evidence" value="ECO:0007669"/>
    <property type="project" value="TreeGrafter"/>
</dbReference>
<feature type="signal peptide" evidence="14">
    <location>
        <begin position="1"/>
        <end position="17"/>
    </location>
</feature>
<dbReference type="InterPro" id="IPR005441">
    <property type="entry name" value="Preproghrelin"/>
</dbReference>